<dbReference type="AlphaFoldDB" id="A0AAW5TWA9"/>
<dbReference type="EMBL" id="JAOQNN010000002">
    <property type="protein sequence ID" value="MCW2281823.1"/>
    <property type="molecule type" value="Genomic_DNA"/>
</dbReference>
<sequence length="33" mass="3675">MYSIEILAGASEYPANKKAKKLLTEIFSQKTSN</sequence>
<organism evidence="1 2">
    <name type="scientific">Lactococcus lactis</name>
    <dbReference type="NCBI Taxonomy" id="1358"/>
    <lineage>
        <taxon>Bacteria</taxon>
        <taxon>Bacillati</taxon>
        <taxon>Bacillota</taxon>
        <taxon>Bacilli</taxon>
        <taxon>Lactobacillales</taxon>
        <taxon>Streptococcaceae</taxon>
        <taxon>Lactococcus</taxon>
    </lineage>
</organism>
<proteinExistence type="predicted"/>
<accession>A0AAW5TWA9</accession>
<reference evidence="1" key="1">
    <citation type="submission" date="2023-08" db="EMBL/GenBank/DDBJ databases">
        <title>Genomic analyses of the natural microbiome of Caenorhabditis elegans.</title>
        <authorList>
            <person name="Samuel B."/>
        </authorList>
    </citation>
    <scope>NUCLEOTIDE SEQUENCE</scope>
    <source>
        <strain evidence="1">BIGb0220</strain>
    </source>
</reference>
<evidence type="ECO:0000313" key="2">
    <source>
        <dbReference type="Proteomes" id="UP001207687"/>
    </source>
</evidence>
<dbReference type="Proteomes" id="UP001207687">
    <property type="component" value="Unassembled WGS sequence"/>
</dbReference>
<name>A0AAW5TWA9_9LACT</name>
<gene>
    <name evidence="1" type="ORF">M2256_002345</name>
</gene>
<comment type="caution">
    <text evidence="1">The sequence shown here is derived from an EMBL/GenBank/DDBJ whole genome shotgun (WGS) entry which is preliminary data.</text>
</comment>
<evidence type="ECO:0000313" key="1">
    <source>
        <dbReference type="EMBL" id="MCW2281823.1"/>
    </source>
</evidence>
<protein>
    <submittedName>
        <fullName evidence="1">Uncharacterized protein</fullName>
    </submittedName>
</protein>